<accession>A0AAD5JK89</accession>
<feature type="non-terminal residue" evidence="1">
    <location>
        <position position="91"/>
    </location>
</feature>
<keyword evidence="2" id="KW-1185">Reference proteome</keyword>
<proteinExistence type="predicted"/>
<dbReference type="EMBL" id="JAIXMP010000075">
    <property type="protein sequence ID" value="KAI9243341.1"/>
    <property type="molecule type" value="Genomic_DNA"/>
</dbReference>
<organism evidence="1 2">
    <name type="scientific">Phascolomyces articulosus</name>
    <dbReference type="NCBI Taxonomy" id="60185"/>
    <lineage>
        <taxon>Eukaryota</taxon>
        <taxon>Fungi</taxon>
        <taxon>Fungi incertae sedis</taxon>
        <taxon>Mucoromycota</taxon>
        <taxon>Mucoromycotina</taxon>
        <taxon>Mucoromycetes</taxon>
        <taxon>Mucorales</taxon>
        <taxon>Lichtheimiaceae</taxon>
        <taxon>Phascolomyces</taxon>
    </lineage>
</organism>
<dbReference type="Proteomes" id="UP001209540">
    <property type="component" value="Unassembled WGS sequence"/>
</dbReference>
<name>A0AAD5JK89_9FUNG</name>
<reference evidence="1" key="2">
    <citation type="submission" date="2023-02" db="EMBL/GenBank/DDBJ databases">
        <authorList>
            <consortium name="DOE Joint Genome Institute"/>
            <person name="Mondo S.J."/>
            <person name="Chang Y."/>
            <person name="Wang Y."/>
            <person name="Ahrendt S."/>
            <person name="Andreopoulos W."/>
            <person name="Barry K."/>
            <person name="Beard J."/>
            <person name="Benny G.L."/>
            <person name="Blankenship S."/>
            <person name="Bonito G."/>
            <person name="Cuomo C."/>
            <person name="Desiro A."/>
            <person name="Gervers K.A."/>
            <person name="Hundley H."/>
            <person name="Kuo A."/>
            <person name="LaButti K."/>
            <person name="Lang B.F."/>
            <person name="Lipzen A."/>
            <person name="O'Donnell K."/>
            <person name="Pangilinan J."/>
            <person name="Reynolds N."/>
            <person name="Sandor L."/>
            <person name="Smith M.W."/>
            <person name="Tsang A."/>
            <person name="Grigoriev I.V."/>
            <person name="Stajich J.E."/>
            <person name="Spatafora J.W."/>
        </authorList>
    </citation>
    <scope>NUCLEOTIDE SEQUENCE</scope>
    <source>
        <strain evidence="1">RSA 2281</strain>
    </source>
</reference>
<reference evidence="1" key="1">
    <citation type="journal article" date="2022" name="IScience">
        <title>Evolution of zygomycete secretomes and the origins of terrestrial fungal ecologies.</title>
        <authorList>
            <person name="Chang Y."/>
            <person name="Wang Y."/>
            <person name="Mondo S."/>
            <person name="Ahrendt S."/>
            <person name="Andreopoulos W."/>
            <person name="Barry K."/>
            <person name="Beard J."/>
            <person name="Benny G.L."/>
            <person name="Blankenship S."/>
            <person name="Bonito G."/>
            <person name="Cuomo C."/>
            <person name="Desiro A."/>
            <person name="Gervers K.A."/>
            <person name="Hundley H."/>
            <person name="Kuo A."/>
            <person name="LaButti K."/>
            <person name="Lang B.F."/>
            <person name="Lipzen A."/>
            <person name="O'Donnell K."/>
            <person name="Pangilinan J."/>
            <person name="Reynolds N."/>
            <person name="Sandor L."/>
            <person name="Smith M.E."/>
            <person name="Tsang A."/>
            <person name="Grigoriev I.V."/>
            <person name="Stajich J.E."/>
            <person name="Spatafora J.W."/>
        </authorList>
    </citation>
    <scope>NUCLEOTIDE SEQUENCE</scope>
    <source>
        <strain evidence="1">RSA 2281</strain>
    </source>
</reference>
<sequence>MVEYMTAGEIYARCVREMYDFCVQHNLPDAWAYLYNRWYKESWWNTWARSTRTAIPIIKTTMMIESQWRILKRDFLVNSIRPRLDYLVWII</sequence>
<dbReference type="AlphaFoldDB" id="A0AAD5JK89"/>
<evidence type="ECO:0000313" key="2">
    <source>
        <dbReference type="Proteomes" id="UP001209540"/>
    </source>
</evidence>
<evidence type="ECO:0000313" key="1">
    <source>
        <dbReference type="EMBL" id="KAI9243341.1"/>
    </source>
</evidence>
<gene>
    <name evidence="1" type="ORF">BDA99DRAFT_449198</name>
</gene>
<comment type="caution">
    <text evidence="1">The sequence shown here is derived from an EMBL/GenBank/DDBJ whole genome shotgun (WGS) entry which is preliminary data.</text>
</comment>
<protein>
    <submittedName>
        <fullName evidence="1">Uncharacterized protein</fullName>
    </submittedName>
</protein>